<dbReference type="GO" id="GO:0044391">
    <property type="term" value="C:ribosomal subunit"/>
    <property type="evidence" value="ECO:0007669"/>
    <property type="project" value="UniProtKB-ARBA"/>
</dbReference>
<dbReference type="SUPFAM" id="SSF54189">
    <property type="entry name" value="Ribosomal proteins S24e, L23 and L15e"/>
    <property type="match status" value="1"/>
</dbReference>
<dbReference type="Gene3D" id="3.30.70.3370">
    <property type="match status" value="1"/>
</dbReference>
<evidence type="ECO:0000313" key="6">
    <source>
        <dbReference type="Proteomes" id="UP001177744"/>
    </source>
</evidence>
<dbReference type="PANTHER" id="PTHR10496">
    <property type="entry name" value="40S RIBOSOMAL PROTEIN S24"/>
    <property type="match status" value="1"/>
</dbReference>
<keyword evidence="2" id="KW-0687">Ribonucleoprotein</keyword>
<dbReference type="GO" id="GO:0003735">
    <property type="term" value="F:structural constituent of ribosome"/>
    <property type="evidence" value="ECO:0007669"/>
    <property type="project" value="InterPro"/>
</dbReference>
<sequence length="164" mass="18564">MMLSDAQLSFHLWHLAAGYVTREPLLPSHCSSAAPVLSICPLVNTSMKQRVTDILFPGKSTVPKTENQEKLAKMYKTTPDVISKNEPPNSLASHDLYEKKTSRKGMGKECKDRMKKARDLQRPVLVLQEVSWRQDNRRFLSDFICAVQVLLQVLSDMLAELLHG</sequence>
<dbReference type="Proteomes" id="UP001177744">
    <property type="component" value="Unassembled WGS sequence"/>
</dbReference>
<dbReference type="Pfam" id="PF01282">
    <property type="entry name" value="Ribosomal_S24e"/>
    <property type="match status" value="1"/>
</dbReference>
<keyword evidence="6" id="KW-1185">Reference proteome</keyword>
<comment type="caution">
    <text evidence="5">The sequence shown here is derived from an EMBL/GenBank/DDBJ whole genome shotgun (WGS) entry which is preliminary data.</text>
</comment>
<proteinExistence type="predicted"/>
<protein>
    <recommendedName>
        <fullName evidence="3">Small ribosomal subunit protein eS24</fullName>
    </recommendedName>
    <alternativeName>
        <fullName evidence="4">40S ribosomal protein S24</fullName>
    </alternativeName>
</protein>
<keyword evidence="1" id="KW-0689">Ribosomal protein</keyword>
<dbReference type="AlphaFoldDB" id="A0AA40HT61"/>
<dbReference type="GO" id="GO:0006412">
    <property type="term" value="P:translation"/>
    <property type="evidence" value="ECO:0007669"/>
    <property type="project" value="InterPro"/>
</dbReference>
<evidence type="ECO:0000256" key="3">
    <source>
        <dbReference type="ARBA" id="ARBA00035149"/>
    </source>
</evidence>
<organism evidence="5 6">
    <name type="scientific">Cnephaeus nilssonii</name>
    <name type="common">Northern bat</name>
    <name type="synonym">Eptesicus nilssonii</name>
    <dbReference type="NCBI Taxonomy" id="3371016"/>
    <lineage>
        <taxon>Eukaryota</taxon>
        <taxon>Metazoa</taxon>
        <taxon>Chordata</taxon>
        <taxon>Craniata</taxon>
        <taxon>Vertebrata</taxon>
        <taxon>Euteleostomi</taxon>
        <taxon>Mammalia</taxon>
        <taxon>Eutheria</taxon>
        <taxon>Laurasiatheria</taxon>
        <taxon>Chiroptera</taxon>
        <taxon>Yangochiroptera</taxon>
        <taxon>Vespertilionidae</taxon>
        <taxon>Cnephaeus</taxon>
    </lineage>
</organism>
<gene>
    <name evidence="5" type="ORF">QTO34_004239</name>
</gene>
<reference evidence="5" key="1">
    <citation type="submission" date="2023-06" db="EMBL/GenBank/DDBJ databases">
        <title>Reference genome for the Northern bat (Eptesicus nilssonii), a most northern bat species.</title>
        <authorList>
            <person name="Laine V.N."/>
            <person name="Pulliainen A.T."/>
            <person name="Lilley T.M."/>
        </authorList>
    </citation>
    <scope>NUCLEOTIDE SEQUENCE</scope>
    <source>
        <strain evidence="5">BLF_Eptnil</strain>
        <tissue evidence="5">Kidney</tissue>
    </source>
</reference>
<name>A0AA40HT61_CNENI</name>
<dbReference type="InterPro" id="IPR001976">
    <property type="entry name" value="Ribosomal_eS24"/>
</dbReference>
<dbReference type="InterPro" id="IPR012678">
    <property type="entry name" value="Ribosomal_uL23/eL15/eS24_sf"/>
</dbReference>
<evidence type="ECO:0000256" key="2">
    <source>
        <dbReference type="ARBA" id="ARBA00023274"/>
    </source>
</evidence>
<dbReference type="EMBL" id="JAULJE010000013">
    <property type="protein sequence ID" value="KAK1336432.1"/>
    <property type="molecule type" value="Genomic_DNA"/>
</dbReference>
<evidence type="ECO:0000256" key="1">
    <source>
        <dbReference type="ARBA" id="ARBA00022980"/>
    </source>
</evidence>
<dbReference type="InterPro" id="IPR053709">
    <property type="entry name" value="eRP_eS24_sf"/>
</dbReference>
<evidence type="ECO:0000313" key="5">
    <source>
        <dbReference type="EMBL" id="KAK1336432.1"/>
    </source>
</evidence>
<accession>A0AA40HT61</accession>
<evidence type="ECO:0000256" key="4">
    <source>
        <dbReference type="ARBA" id="ARBA00035458"/>
    </source>
</evidence>